<name>A0AAE9L482_9BURK</name>
<dbReference type="InterPro" id="IPR011051">
    <property type="entry name" value="RmlC_Cupin_sf"/>
</dbReference>
<dbReference type="Pfam" id="PF07883">
    <property type="entry name" value="Cupin_2"/>
    <property type="match status" value="1"/>
</dbReference>
<dbReference type="EMBL" id="VCIZ01000002">
    <property type="protein sequence ID" value="TSP13672.1"/>
    <property type="molecule type" value="Genomic_DNA"/>
</dbReference>
<keyword evidence="5" id="KW-1185">Reference proteome</keyword>
<dbReference type="PANTHER" id="PTHR38599">
    <property type="entry name" value="CUPIN DOMAIN PROTEIN (AFU_ORTHOLOGUE AFUA_3G13620)"/>
    <property type="match status" value="1"/>
</dbReference>
<reference evidence="4" key="2">
    <citation type="journal article" date="2022" name="Microbiol. Resour. Announc.">
        <title>Genome Sequence of Cupriavidus campinensis Strain G5, a Member of a Bacterial Consortium Capable of Polyethylene Degradation.</title>
        <authorList>
            <person name="Schneider B."/>
            <person name="Pfeiffer F."/>
            <person name="Dyall-Smith M."/>
            <person name="Kunte H.J."/>
        </authorList>
    </citation>
    <scope>NUCLEOTIDE SEQUENCE</scope>
    <source>
        <strain evidence="4">G5</strain>
    </source>
</reference>
<reference evidence="4" key="3">
    <citation type="submission" date="2022-05" db="EMBL/GenBank/DDBJ databases">
        <authorList>
            <person name="Kunte H.-J."/>
        </authorList>
    </citation>
    <scope>NUCLEOTIDE SEQUENCE</scope>
    <source>
        <strain evidence="4">G5</strain>
    </source>
</reference>
<feature type="signal peptide" evidence="1">
    <location>
        <begin position="1"/>
        <end position="24"/>
    </location>
</feature>
<gene>
    <name evidence="3" type="ORF">FGG12_04085</name>
    <name evidence="4" type="ORF">M5D45_26740</name>
</gene>
<evidence type="ECO:0000259" key="2">
    <source>
        <dbReference type="Pfam" id="PF07883"/>
    </source>
</evidence>
<reference evidence="3 5" key="1">
    <citation type="submission" date="2019-05" db="EMBL/GenBank/DDBJ databases">
        <title>Whole genome sequence analysis of Cupriavidus campinensis S14E4C strain.</title>
        <authorList>
            <person name="Abbaszade G."/>
            <person name="Szabo A."/>
            <person name="Toumi M."/>
            <person name="Toth E."/>
        </authorList>
    </citation>
    <scope>NUCLEOTIDE SEQUENCE [LARGE SCALE GENOMIC DNA]</scope>
    <source>
        <strain evidence="3 5">S14E4C</strain>
    </source>
</reference>
<dbReference type="InterPro" id="IPR014710">
    <property type="entry name" value="RmlC-like_jellyroll"/>
</dbReference>
<dbReference type="EMBL" id="CP097331">
    <property type="protein sequence ID" value="URF06688.1"/>
    <property type="molecule type" value="Genomic_DNA"/>
</dbReference>
<evidence type="ECO:0000313" key="6">
    <source>
        <dbReference type="Proteomes" id="UP001056132"/>
    </source>
</evidence>
<dbReference type="PROSITE" id="PS51257">
    <property type="entry name" value="PROKAR_LIPOPROTEIN"/>
    <property type="match status" value="1"/>
</dbReference>
<proteinExistence type="predicted"/>
<dbReference type="RefSeq" id="WP_144196375.1">
    <property type="nucleotide sequence ID" value="NZ_CAJPVH010000056.1"/>
</dbReference>
<evidence type="ECO:0000313" key="3">
    <source>
        <dbReference type="EMBL" id="TSP13672.1"/>
    </source>
</evidence>
<organism evidence="4 6">
    <name type="scientific">Cupriavidus campinensis</name>
    <dbReference type="NCBI Taxonomy" id="151783"/>
    <lineage>
        <taxon>Bacteria</taxon>
        <taxon>Pseudomonadati</taxon>
        <taxon>Pseudomonadota</taxon>
        <taxon>Betaproteobacteria</taxon>
        <taxon>Burkholderiales</taxon>
        <taxon>Burkholderiaceae</taxon>
        <taxon>Cupriavidus</taxon>
    </lineage>
</organism>
<dbReference type="CDD" id="cd02234">
    <property type="entry name" value="cupin_BLR7677-like"/>
    <property type="match status" value="1"/>
</dbReference>
<evidence type="ECO:0000313" key="5">
    <source>
        <dbReference type="Proteomes" id="UP000318943"/>
    </source>
</evidence>
<sequence length="134" mass="14169">MKTVVSLAASLLVSCLMVAGPAAAAPEASVKQLMTKPLPEYPGKEGEMIVVDYPPGAVDPVHRHDAHAFVYVLEGSIIMGLKGGKEVTLKAGDTFYEGQNDIHTVGRNASNTQPAKFVVFLIKNKGAPILTPVK</sequence>
<evidence type="ECO:0000256" key="1">
    <source>
        <dbReference type="SAM" id="SignalP"/>
    </source>
</evidence>
<dbReference type="Gene3D" id="2.60.120.10">
    <property type="entry name" value="Jelly Rolls"/>
    <property type="match status" value="1"/>
</dbReference>
<dbReference type="InterPro" id="IPR013096">
    <property type="entry name" value="Cupin_2"/>
</dbReference>
<dbReference type="Proteomes" id="UP001056132">
    <property type="component" value="Chromosome 2"/>
</dbReference>
<accession>A0AAE9L482</accession>
<dbReference type="PANTHER" id="PTHR38599:SF1">
    <property type="entry name" value="CUPIN DOMAIN PROTEIN (AFU_ORTHOLOGUE AFUA_3G13620)"/>
    <property type="match status" value="1"/>
</dbReference>
<dbReference type="AlphaFoldDB" id="A0AAE9L482"/>
<dbReference type="SUPFAM" id="SSF51182">
    <property type="entry name" value="RmlC-like cupins"/>
    <property type="match status" value="1"/>
</dbReference>
<dbReference type="Proteomes" id="UP000318943">
    <property type="component" value="Unassembled WGS sequence"/>
</dbReference>
<dbReference type="KEGG" id="ccam:M5D45_26740"/>
<feature type="chain" id="PRO_5041989394" evidence="1">
    <location>
        <begin position="25"/>
        <end position="134"/>
    </location>
</feature>
<evidence type="ECO:0000313" key="4">
    <source>
        <dbReference type="EMBL" id="URF06688.1"/>
    </source>
</evidence>
<keyword evidence="1" id="KW-0732">Signal</keyword>
<protein>
    <submittedName>
        <fullName evidence="4">Cupin domain-containing protein</fullName>
    </submittedName>
</protein>
<feature type="domain" description="Cupin type-2" evidence="2">
    <location>
        <begin position="50"/>
        <end position="119"/>
    </location>
</feature>